<evidence type="ECO:0000313" key="2">
    <source>
        <dbReference type="Proteomes" id="UP000257074"/>
    </source>
</evidence>
<proteinExistence type="predicted"/>
<dbReference type="EMBL" id="NJNR01000060">
    <property type="protein sequence ID" value="RDX05407.1"/>
    <property type="molecule type" value="Genomic_DNA"/>
</dbReference>
<organism evidence="1 2">
    <name type="scientific">Bifidobacterium longum</name>
    <dbReference type="NCBI Taxonomy" id="216816"/>
    <lineage>
        <taxon>Bacteria</taxon>
        <taxon>Bacillati</taxon>
        <taxon>Actinomycetota</taxon>
        <taxon>Actinomycetes</taxon>
        <taxon>Bifidobacteriales</taxon>
        <taxon>Bifidobacteriaceae</taxon>
        <taxon>Bifidobacterium</taxon>
    </lineage>
</organism>
<dbReference type="Proteomes" id="UP000257074">
    <property type="component" value="Unassembled WGS sequence"/>
</dbReference>
<evidence type="ECO:0000313" key="1">
    <source>
        <dbReference type="EMBL" id="RDX05407.1"/>
    </source>
</evidence>
<sequence length="102" mass="11067">MVHELAHDFAEVVGLFGGAPTAHWSSWHLFYSLKVRIDLPLMKEVARSAGGREAVRDYPSVSCAVLFARLSARLRLGTAHWAVPFTAQPLTWGATAAAPPTP</sequence>
<dbReference type="AlphaFoldDB" id="A0A3D8TXE9"/>
<comment type="caution">
    <text evidence="1">The sequence shown here is derived from an EMBL/GenBank/DDBJ whole genome shotgun (WGS) entry which is preliminary data.</text>
</comment>
<reference evidence="1 2" key="1">
    <citation type="journal article" date="2017" name="Anaerobe">
        <title>Quantification, isolation and characterization of Bifidobacterium from the vaginal microbiomes of reproductive aged women.</title>
        <authorList>
            <person name="Freitas A.C."/>
            <person name="Hill J.E."/>
        </authorList>
    </citation>
    <scope>NUCLEOTIDE SEQUENCE [LARGE SCALE GENOMIC DNA]</scope>
    <source>
        <strain evidence="1 2">N6D05</strain>
    </source>
</reference>
<accession>A0A3D8TXE9</accession>
<name>A0A3D8TXE9_BIFLN</name>
<gene>
    <name evidence="1" type="ORF">CE169_09320</name>
</gene>
<protein>
    <submittedName>
        <fullName evidence="1">ABC transporter permease</fullName>
    </submittedName>
</protein>